<accession>A0AAN9HRH2</accession>
<organism evidence="1 2">
    <name type="scientific">Crotalaria pallida</name>
    <name type="common">Smooth rattlebox</name>
    <name type="synonym">Crotalaria striata</name>
    <dbReference type="NCBI Taxonomy" id="3830"/>
    <lineage>
        <taxon>Eukaryota</taxon>
        <taxon>Viridiplantae</taxon>
        <taxon>Streptophyta</taxon>
        <taxon>Embryophyta</taxon>
        <taxon>Tracheophyta</taxon>
        <taxon>Spermatophyta</taxon>
        <taxon>Magnoliopsida</taxon>
        <taxon>eudicotyledons</taxon>
        <taxon>Gunneridae</taxon>
        <taxon>Pentapetalae</taxon>
        <taxon>rosids</taxon>
        <taxon>fabids</taxon>
        <taxon>Fabales</taxon>
        <taxon>Fabaceae</taxon>
        <taxon>Papilionoideae</taxon>
        <taxon>50 kb inversion clade</taxon>
        <taxon>genistoids sensu lato</taxon>
        <taxon>core genistoids</taxon>
        <taxon>Crotalarieae</taxon>
        <taxon>Crotalaria</taxon>
    </lineage>
</organism>
<dbReference type="Proteomes" id="UP001372338">
    <property type="component" value="Unassembled WGS sequence"/>
</dbReference>
<evidence type="ECO:0000313" key="2">
    <source>
        <dbReference type="Proteomes" id="UP001372338"/>
    </source>
</evidence>
<name>A0AAN9HRH2_CROPI</name>
<proteinExistence type="predicted"/>
<dbReference type="AlphaFoldDB" id="A0AAN9HRH2"/>
<dbReference type="EMBL" id="JAYWIO010000008">
    <property type="protein sequence ID" value="KAK7246421.1"/>
    <property type="molecule type" value="Genomic_DNA"/>
</dbReference>
<evidence type="ECO:0000313" key="1">
    <source>
        <dbReference type="EMBL" id="KAK7246421.1"/>
    </source>
</evidence>
<sequence length="165" mass="18322">MENSKKQRRDEEDLPLLRQKQTVVGSLRCLSLSSQCLTHLRKRKRNKQNDGFVPSNLKLANAPPSPIYLVTGASSRSSSILSSLSSSASPLSSQRTETENLMQGIMKLRSLLGLNKIGNSEKVHLPSLPRANVLPTSRYHHLLMFSRYNLLICFHLPPASSSSTP</sequence>
<gene>
    <name evidence="1" type="ORF">RIF29_41289</name>
</gene>
<reference evidence="1 2" key="1">
    <citation type="submission" date="2024-01" db="EMBL/GenBank/DDBJ databases">
        <title>The genomes of 5 underutilized Papilionoideae crops provide insights into root nodulation and disease resistanc.</title>
        <authorList>
            <person name="Yuan L."/>
        </authorList>
    </citation>
    <scope>NUCLEOTIDE SEQUENCE [LARGE SCALE GENOMIC DNA]</scope>
    <source>
        <strain evidence="1">ZHUSHIDOU_FW_LH</strain>
        <tissue evidence="1">Leaf</tissue>
    </source>
</reference>
<protein>
    <submittedName>
        <fullName evidence="1">Uncharacterized protein</fullName>
    </submittedName>
</protein>
<keyword evidence="2" id="KW-1185">Reference proteome</keyword>
<comment type="caution">
    <text evidence="1">The sequence shown here is derived from an EMBL/GenBank/DDBJ whole genome shotgun (WGS) entry which is preliminary data.</text>
</comment>